<organism evidence="1 2">
    <name type="scientific">Artemisia annua</name>
    <name type="common">Sweet wormwood</name>
    <dbReference type="NCBI Taxonomy" id="35608"/>
    <lineage>
        <taxon>Eukaryota</taxon>
        <taxon>Viridiplantae</taxon>
        <taxon>Streptophyta</taxon>
        <taxon>Embryophyta</taxon>
        <taxon>Tracheophyta</taxon>
        <taxon>Spermatophyta</taxon>
        <taxon>Magnoliopsida</taxon>
        <taxon>eudicotyledons</taxon>
        <taxon>Gunneridae</taxon>
        <taxon>Pentapetalae</taxon>
        <taxon>asterids</taxon>
        <taxon>campanulids</taxon>
        <taxon>Asterales</taxon>
        <taxon>Asteraceae</taxon>
        <taxon>Asteroideae</taxon>
        <taxon>Anthemideae</taxon>
        <taxon>Artemisiinae</taxon>
        <taxon>Artemisia</taxon>
    </lineage>
</organism>
<dbReference type="OrthoDB" id="1932741at2759"/>
<keyword evidence="1" id="KW-0548">Nucleotidyltransferase</keyword>
<dbReference type="PANTHER" id="PTHR33710:SF71">
    <property type="entry name" value="ENDONUCLEASE_EXONUCLEASE_PHOSPHATASE DOMAIN-CONTAINING PROTEIN"/>
    <property type="match status" value="1"/>
</dbReference>
<dbReference type="EMBL" id="PKPP01002179">
    <property type="protein sequence ID" value="PWA77070.1"/>
    <property type="molecule type" value="Genomic_DNA"/>
</dbReference>
<name>A0A2U1NUC2_ARTAN</name>
<accession>A0A2U1NUC2</accession>
<dbReference type="STRING" id="35608.A0A2U1NUC2"/>
<protein>
    <submittedName>
        <fullName evidence="1">RNA-directed DNA polymerase, eukaryota, Reverse transcriptase zinc-binding domain protein</fullName>
    </submittedName>
</protein>
<dbReference type="Proteomes" id="UP000245207">
    <property type="component" value="Unassembled WGS sequence"/>
</dbReference>
<dbReference type="GO" id="GO:0003964">
    <property type="term" value="F:RNA-directed DNA polymerase activity"/>
    <property type="evidence" value="ECO:0007669"/>
    <property type="project" value="UniProtKB-KW"/>
</dbReference>
<evidence type="ECO:0000313" key="2">
    <source>
        <dbReference type="Proteomes" id="UP000245207"/>
    </source>
</evidence>
<keyword evidence="1" id="KW-0808">Transferase</keyword>
<dbReference type="AlphaFoldDB" id="A0A2U1NUC2"/>
<reference evidence="1 2" key="1">
    <citation type="journal article" date="2018" name="Mol. Plant">
        <title>The genome of Artemisia annua provides insight into the evolution of Asteraceae family and artemisinin biosynthesis.</title>
        <authorList>
            <person name="Shen Q."/>
            <person name="Zhang L."/>
            <person name="Liao Z."/>
            <person name="Wang S."/>
            <person name="Yan T."/>
            <person name="Shi P."/>
            <person name="Liu M."/>
            <person name="Fu X."/>
            <person name="Pan Q."/>
            <person name="Wang Y."/>
            <person name="Lv Z."/>
            <person name="Lu X."/>
            <person name="Zhang F."/>
            <person name="Jiang W."/>
            <person name="Ma Y."/>
            <person name="Chen M."/>
            <person name="Hao X."/>
            <person name="Li L."/>
            <person name="Tang Y."/>
            <person name="Lv G."/>
            <person name="Zhou Y."/>
            <person name="Sun X."/>
            <person name="Brodelius P.E."/>
            <person name="Rose J.K.C."/>
            <person name="Tang K."/>
        </authorList>
    </citation>
    <scope>NUCLEOTIDE SEQUENCE [LARGE SCALE GENOMIC DNA]</scope>
    <source>
        <strain evidence="2">cv. Huhao1</strain>
        <tissue evidence="1">Leaf</tissue>
    </source>
</reference>
<proteinExistence type="predicted"/>
<keyword evidence="2" id="KW-1185">Reference proteome</keyword>
<dbReference type="Gene3D" id="3.60.10.10">
    <property type="entry name" value="Endonuclease/exonuclease/phosphatase"/>
    <property type="match status" value="1"/>
</dbReference>
<keyword evidence="1" id="KW-0695">RNA-directed DNA polymerase</keyword>
<evidence type="ECO:0000313" key="1">
    <source>
        <dbReference type="EMBL" id="PWA77070.1"/>
    </source>
</evidence>
<comment type="caution">
    <text evidence="1">The sequence shown here is derived from an EMBL/GenBank/DDBJ whole genome shotgun (WGS) entry which is preliminary data.</text>
</comment>
<sequence length="463" mass="52898">MRVFKGWDWSSNGNFCRGGSRIILGWNVDAVDLNVVAMTDQVVHTFIRFKADKKELFCSFVYAHNKYTLRRPLWDNLGLHNQLVRNLPWCVLGDFNSALNLEDKVEGSSVIDIAMRDFKECVDANELVDINRSGLQFTWTQKLRGLDGTLWKIGRIMANLGFLDSFAGAHAIFQPYRVFDHSLAILHIPTMCKFKPRPFKFSNILVHNSKFKQQVQECRGTSVSGFHMFKVVSKLKALKKPFRSMLFREGNIHEKELYYSRTLSMFNRLYWCGKLSIMFYKIGIEQVWKFLLLLLVFLDFELLLSTNLFRLSKLMANGLCSGVVFPAVIYVPSVNQYHSQSDVRCNSAFTVTVSEAVCGGQSTYAYQQNDHELVANALSESSRCGSVIFLESNFFTLFTSKLASSVTHSFLLQDQEAGLSSNALAGLLQYIFMELELGGEWCRLLIIVQSIFRSRLNLTTPIR</sequence>
<dbReference type="InterPro" id="IPR036691">
    <property type="entry name" value="Endo/exonu/phosph_ase_sf"/>
</dbReference>
<gene>
    <name evidence="1" type="ORF">CTI12_AA226880</name>
</gene>
<dbReference type="SUPFAM" id="SSF56219">
    <property type="entry name" value="DNase I-like"/>
    <property type="match status" value="1"/>
</dbReference>
<dbReference type="PANTHER" id="PTHR33710">
    <property type="entry name" value="BNAC02G09200D PROTEIN"/>
    <property type="match status" value="1"/>
</dbReference>